<dbReference type="OrthoDB" id="8778161at2"/>
<evidence type="ECO:0000313" key="1">
    <source>
        <dbReference type="EMBL" id="MTW13905.1"/>
    </source>
</evidence>
<keyword evidence="2" id="KW-1185">Reference proteome</keyword>
<gene>
    <name evidence="1" type="ORF">GM658_25145</name>
</gene>
<dbReference type="Proteomes" id="UP000472320">
    <property type="component" value="Unassembled WGS sequence"/>
</dbReference>
<dbReference type="AlphaFoldDB" id="A0A6L6QNY9"/>
<reference evidence="1 2" key="1">
    <citation type="submission" date="2019-11" db="EMBL/GenBank/DDBJ databases">
        <title>Type strains purchased from KCTC, JCM and DSMZ.</title>
        <authorList>
            <person name="Lu H."/>
        </authorList>
    </citation>
    <scope>NUCLEOTIDE SEQUENCE [LARGE SCALE GENOMIC DNA]</scope>
    <source>
        <strain evidence="1 2">JCM 31587</strain>
    </source>
</reference>
<sequence length="137" mass="15402">MIKAYADKAKNVHVVTASGKDQKLTSDRDAEDVRLSPDGEVVTWLVTPLIPSVDGRKWPKELRVYHEGRTGTIECAGIIREYWFWKKGTHVATDCGGIHFAGIETLYDANTLKEVDSFDQAEVPVEKRPEWSTAARE</sequence>
<accession>A0A6L6QNY9</accession>
<organism evidence="1 2">
    <name type="scientific">Massilia eburnea</name>
    <dbReference type="NCBI Taxonomy" id="1776165"/>
    <lineage>
        <taxon>Bacteria</taxon>
        <taxon>Pseudomonadati</taxon>
        <taxon>Pseudomonadota</taxon>
        <taxon>Betaproteobacteria</taxon>
        <taxon>Burkholderiales</taxon>
        <taxon>Oxalobacteraceae</taxon>
        <taxon>Telluria group</taxon>
        <taxon>Massilia</taxon>
    </lineage>
</organism>
<name>A0A6L6QNY9_9BURK</name>
<comment type="caution">
    <text evidence="1">The sequence shown here is derived from an EMBL/GenBank/DDBJ whole genome shotgun (WGS) entry which is preliminary data.</text>
</comment>
<evidence type="ECO:0000313" key="2">
    <source>
        <dbReference type="Proteomes" id="UP000472320"/>
    </source>
</evidence>
<protein>
    <submittedName>
        <fullName evidence="1">Uncharacterized protein</fullName>
    </submittedName>
</protein>
<dbReference type="EMBL" id="WNKX01000029">
    <property type="protein sequence ID" value="MTW13905.1"/>
    <property type="molecule type" value="Genomic_DNA"/>
</dbReference>
<proteinExistence type="predicted"/>